<feature type="region of interest" description="Disordered" evidence="1">
    <location>
        <begin position="89"/>
        <end position="132"/>
    </location>
</feature>
<proteinExistence type="predicted"/>
<dbReference type="InterPro" id="IPR011604">
    <property type="entry name" value="PDDEXK-like_dom_sf"/>
</dbReference>
<dbReference type="AlphaFoldDB" id="A0A9N9MBB7"/>
<dbReference type="InterPro" id="IPR011335">
    <property type="entry name" value="Restrct_endonuc-II-like"/>
</dbReference>
<dbReference type="GO" id="GO:0006281">
    <property type="term" value="P:DNA repair"/>
    <property type="evidence" value="ECO:0007669"/>
    <property type="project" value="UniProtKB-ARBA"/>
</dbReference>
<keyword evidence="3" id="KW-1185">Reference proteome</keyword>
<dbReference type="OrthoDB" id="6783029at2759"/>
<organism evidence="2 3">
    <name type="scientific">Ceutorhynchus assimilis</name>
    <name type="common">cabbage seed weevil</name>
    <dbReference type="NCBI Taxonomy" id="467358"/>
    <lineage>
        <taxon>Eukaryota</taxon>
        <taxon>Metazoa</taxon>
        <taxon>Ecdysozoa</taxon>
        <taxon>Arthropoda</taxon>
        <taxon>Hexapoda</taxon>
        <taxon>Insecta</taxon>
        <taxon>Pterygota</taxon>
        <taxon>Neoptera</taxon>
        <taxon>Endopterygota</taxon>
        <taxon>Coleoptera</taxon>
        <taxon>Polyphaga</taxon>
        <taxon>Cucujiformia</taxon>
        <taxon>Curculionidae</taxon>
        <taxon>Ceutorhynchinae</taxon>
        <taxon>Ceutorhynchus</taxon>
    </lineage>
</organism>
<dbReference type="Gene3D" id="3.90.320.10">
    <property type="match status" value="1"/>
</dbReference>
<feature type="compositionally biased region" description="Basic and acidic residues" evidence="1">
    <location>
        <begin position="43"/>
        <end position="53"/>
    </location>
</feature>
<dbReference type="EMBL" id="OU892286">
    <property type="protein sequence ID" value="CAG9761305.1"/>
    <property type="molecule type" value="Genomic_DNA"/>
</dbReference>
<name>A0A9N9MBB7_9CUCU</name>
<dbReference type="SUPFAM" id="SSF52980">
    <property type="entry name" value="Restriction endonuclease-like"/>
    <property type="match status" value="1"/>
</dbReference>
<gene>
    <name evidence="2" type="ORF">CEUTPL_LOCUS2010</name>
</gene>
<protein>
    <submittedName>
        <fullName evidence="2">Uncharacterized protein</fullName>
    </submittedName>
</protein>
<evidence type="ECO:0000313" key="2">
    <source>
        <dbReference type="EMBL" id="CAG9761305.1"/>
    </source>
</evidence>
<evidence type="ECO:0000256" key="1">
    <source>
        <dbReference type="SAM" id="MobiDB-lite"/>
    </source>
</evidence>
<reference evidence="2" key="1">
    <citation type="submission" date="2022-01" db="EMBL/GenBank/DDBJ databases">
        <authorList>
            <person name="King R."/>
        </authorList>
    </citation>
    <scope>NUCLEOTIDE SEQUENCE</scope>
</reference>
<evidence type="ECO:0000313" key="3">
    <source>
        <dbReference type="Proteomes" id="UP001152799"/>
    </source>
</evidence>
<feature type="compositionally biased region" description="Low complexity" evidence="1">
    <location>
        <begin position="92"/>
        <end position="103"/>
    </location>
</feature>
<feature type="region of interest" description="Disordered" evidence="1">
    <location>
        <begin position="1"/>
        <end position="73"/>
    </location>
</feature>
<dbReference type="PANTHER" id="PTHR34239">
    <property type="entry name" value="APPLE DOMAIN-CONTAINING PROTEIN"/>
    <property type="match status" value="1"/>
</dbReference>
<accession>A0A9N9MBB7</accession>
<dbReference type="Proteomes" id="UP001152799">
    <property type="component" value="Chromosome 10"/>
</dbReference>
<feature type="compositionally biased region" description="Basic residues" evidence="1">
    <location>
        <begin position="18"/>
        <end position="33"/>
    </location>
</feature>
<dbReference type="PANTHER" id="PTHR34239:SF2">
    <property type="entry name" value="TRANSPOSABLE ELEMENT P TRANSPOSASE_THAP9 CONSERVED DOMAIN-CONTAINING PROTEIN"/>
    <property type="match status" value="1"/>
</dbReference>
<sequence length="511" mass="57790">MGKRKRSPADRSPGCSRNRSRSRHGHSPHKNRHFVSPSRSRSRISEGSRESKSRRSQGSYASYSYNGNRGRDSYVVKELELLKKRLDRYEGSTSARLSSTSRSSRSESTTRSRPRHSPRSPPVPLERETGEDQENLIDLANLQGSPRSPPEALVLTEDVNLDDDILKALGEQKNVNKHGYEAHVVLKKRWEEILSGGLGKEEREALKEKYPIPNNIPTLKSPAINLEIKKAVPSITIKKDKFLEITQAMLGHGISAIGKGLSSFLTDSNSLDAKNQLISRLSDGAKLLTDVHHNLSLNRRHLVTSSLNTSIKEVIQGTPVDGLLFGQNLAEKIKAAKEVERSVFKLKEPSKVIPSAGRAITDRITNLDPVTSSITRKNRNPSKNSGNRALVNLNGIMEIKCLHKVHKSGKTLEEAVLTDRTLCVEKYVSETGREQLRLKRKHHYYYQVQGQLNICKKDICFFVVYINDEQPLYVDAILRDEQFWNEEMLPKLTNFYQEHMIPELVKKYSSK</sequence>